<feature type="transmembrane region" description="Helical" evidence="11">
    <location>
        <begin position="109"/>
        <end position="131"/>
    </location>
</feature>
<keyword evidence="9 10" id="KW-0807">Transducer</keyword>
<dbReference type="Pfam" id="PF13853">
    <property type="entry name" value="7tm_4"/>
    <property type="match status" value="1"/>
</dbReference>
<dbReference type="OMA" id="LTREICI"/>
<dbReference type="SUPFAM" id="SSF81321">
    <property type="entry name" value="Family A G protein-coupled receptor-like"/>
    <property type="match status" value="1"/>
</dbReference>
<keyword evidence="3 10" id="KW-0812">Transmembrane</keyword>
<comment type="subcellular location">
    <subcellularLocation>
        <location evidence="1 11">Cell membrane</location>
        <topology evidence="1 11">Multi-pass membrane protein</topology>
    </subcellularLocation>
</comment>
<dbReference type="InterPro" id="IPR000725">
    <property type="entry name" value="Olfact_rcpt"/>
</dbReference>
<dbReference type="Gene3D" id="1.20.1070.10">
    <property type="entry name" value="Rhodopsin 7-helix transmembrane proteins"/>
    <property type="match status" value="1"/>
</dbReference>
<evidence type="ECO:0000256" key="3">
    <source>
        <dbReference type="ARBA" id="ARBA00022692"/>
    </source>
</evidence>
<keyword evidence="4 11" id="KW-0552">Olfaction</keyword>
<feature type="transmembrane region" description="Helical" evidence="11">
    <location>
        <begin position="248"/>
        <end position="266"/>
    </location>
</feature>
<evidence type="ECO:0000256" key="2">
    <source>
        <dbReference type="ARBA" id="ARBA00022475"/>
    </source>
</evidence>
<protein>
    <recommendedName>
        <fullName evidence="11">Olfactory receptor</fullName>
    </recommendedName>
</protein>
<dbReference type="PROSITE" id="PS00237">
    <property type="entry name" value="G_PROTEIN_RECEP_F1_1"/>
    <property type="match status" value="1"/>
</dbReference>
<dbReference type="InterPro" id="IPR000276">
    <property type="entry name" value="GPCR_Rhodpsn"/>
</dbReference>
<evidence type="ECO:0000256" key="10">
    <source>
        <dbReference type="RuleBase" id="RU000688"/>
    </source>
</evidence>
<evidence type="ECO:0000259" key="12">
    <source>
        <dbReference type="PROSITE" id="PS50262"/>
    </source>
</evidence>
<keyword evidence="7 11" id="KW-0472">Membrane</keyword>
<keyword evidence="5 11" id="KW-1133">Transmembrane helix</keyword>
<proteinExistence type="inferred from homology"/>
<dbReference type="AlphaFoldDB" id="A0A8D2IU35"/>
<reference evidence="13" key="1">
    <citation type="submission" date="2025-08" db="UniProtKB">
        <authorList>
            <consortium name="Ensembl"/>
        </authorList>
    </citation>
    <scope>IDENTIFICATION</scope>
</reference>
<evidence type="ECO:0000256" key="5">
    <source>
        <dbReference type="ARBA" id="ARBA00022989"/>
    </source>
</evidence>
<dbReference type="InterPro" id="IPR017452">
    <property type="entry name" value="GPCR_Rhodpsn_7TM"/>
</dbReference>
<dbReference type="Proteomes" id="UP000694545">
    <property type="component" value="Unplaced"/>
</dbReference>
<feature type="domain" description="G-protein coupled receptors family 1 profile" evidence="12">
    <location>
        <begin position="52"/>
        <end position="301"/>
    </location>
</feature>
<feature type="transmembrane region" description="Helical" evidence="11">
    <location>
        <begin position="36"/>
        <end position="60"/>
    </location>
</feature>
<dbReference type="PANTHER" id="PTHR26452">
    <property type="entry name" value="OLFACTORY RECEPTOR"/>
    <property type="match status" value="1"/>
</dbReference>
<keyword evidence="6 10" id="KW-0297">G-protein coupled receptor</keyword>
<feature type="transmembrane region" description="Helical" evidence="11">
    <location>
        <begin position="208"/>
        <end position="236"/>
    </location>
</feature>
<dbReference type="PROSITE" id="PS50262">
    <property type="entry name" value="G_PROTEIN_RECEP_F1_2"/>
    <property type="match status" value="1"/>
</dbReference>
<feature type="transmembrane region" description="Helical" evidence="11">
    <location>
        <begin position="152"/>
        <end position="169"/>
    </location>
</feature>
<evidence type="ECO:0000313" key="14">
    <source>
        <dbReference type="Proteomes" id="UP000694545"/>
    </source>
</evidence>
<organism evidence="13 14">
    <name type="scientific">Varanus komodoensis</name>
    <name type="common">Komodo dragon</name>
    <dbReference type="NCBI Taxonomy" id="61221"/>
    <lineage>
        <taxon>Eukaryota</taxon>
        <taxon>Metazoa</taxon>
        <taxon>Chordata</taxon>
        <taxon>Craniata</taxon>
        <taxon>Vertebrata</taxon>
        <taxon>Euteleostomi</taxon>
        <taxon>Lepidosauria</taxon>
        <taxon>Squamata</taxon>
        <taxon>Bifurcata</taxon>
        <taxon>Unidentata</taxon>
        <taxon>Episquamata</taxon>
        <taxon>Toxicofera</taxon>
        <taxon>Anguimorpha</taxon>
        <taxon>Paleoanguimorpha</taxon>
        <taxon>Varanoidea</taxon>
        <taxon>Varanidae</taxon>
        <taxon>Varanus</taxon>
    </lineage>
</organism>
<keyword evidence="11" id="KW-0716">Sensory transduction</keyword>
<reference evidence="13" key="2">
    <citation type="submission" date="2025-09" db="UniProtKB">
        <authorList>
            <consortium name="Ensembl"/>
        </authorList>
    </citation>
    <scope>IDENTIFICATION</scope>
</reference>
<keyword evidence="14" id="KW-1185">Reference proteome</keyword>
<dbReference type="FunFam" id="1.20.1070.10:FF:000015">
    <property type="entry name" value="Olfactory receptor"/>
    <property type="match status" value="1"/>
</dbReference>
<dbReference type="CDD" id="cd15229">
    <property type="entry name" value="7tmA_OR8S1-like"/>
    <property type="match status" value="1"/>
</dbReference>
<evidence type="ECO:0000256" key="9">
    <source>
        <dbReference type="ARBA" id="ARBA00023224"/>
    </source>
</evidence>
<dbReference type="GO" id="GO:0005886">
    <property type="term" value="C:plasma membrane"/>
    <property type="evidence" value="ECO:0007669"/>
    <property type="project" value="UniProtKB-SubCell"/>
</dbReference>
<dbReference type="PRINTS" id="PR00237">
    <property type="entry name" value="GPCRRHODOPSN"/>
</dbReference>
<dbReference type="Ensembl" id="ENSVKKT00000002447.1">
    <property type="protein sequence ID" value="ENSVKKP00000002374.1"/>
    <property type="gene ID" value="ENSVKKG00000001912.1"/>
</dbReference>
<evidence type="ECO:0000256" key="4">
    <source>
        <dbReference type="ARBA" id="ARBA00022725"/>
    </source>
</evidence>
<feature type="transmembrane region" description="Helical" evidence="11">
    <location>
        <begin position="286"/>
        <end position="303"/>
    </location>
</feature>
<keyword evidence="8 10" id="KW-0675">Receptor</keyword>
<dbReference type="GO" id="GO:0004930">
    <property type="term" value="F:G protein-coupled receptor activity"/>
    <property type="evidence" value="ECO:0007669"/>
    <property type="project" value="UniProtKB-KW"/>
</dbReference>
<name>A0A8D2IU35_VARKO</name>
<feature type="transmembrane region" description="Helical" evidence="11">
    <location>
        <begin position="72"/>
        <end position="89"/>
    </location>
</feature>
<sequence length="339" mass="38484">MNHIDVELGEYHDMENQTLVTEFILLGLSSDPHLQVILFLLFLIVFLVTLLGNGTIMLVVTTEPNLKTPMFFFLKHLAFVDIFYSSVTVPKMLENLLKKQKTISWEGCIIQIFFFFKVACAEVFILAAMAYDRYVAICDPLHYTTTMKQGTCRQLVGAAWTTGFLYAMMNAVPLLNLQFCGNNAIRHYSCDLPSLLVLSCTQTLTNDIVLLISAFVLGLSSFLFTLISYIYIIAAILKIRSAEGRRKAFSTCSSHLIVVGIFYIAAFFRYMKPNSESFIDLDKVVSIQYSIITPMLNPIIYSLKNKDIKITQLFACIQTKDVKYTGIQWGWQGKLKPVR</sequence>
<keyword evidence="2 11" id="KW-1003">Cell membrane</keyword>
<comment type="similarity">
    <text evidence="10">Belongs to the G-protein coupled receptor 1 family.</text>
</comment>
<accession>A0A8D2IU35</accession>
<evidence type="ECO:0000313" key="13">
    <source>
        <dbReference type="Ensembl" id="ENSVKKP00000002374.1"/>
    </source>
</evidence>
<evidence type="ECO:0000256" key="6">
    <source>
        <dbReference type="ARBA" id="ARBA00023040"/>
    </source>
</evidence>
<dbReference type="InterPro" id="IPR050516">
    <property type="entry name" value="Olfactory_GPCR"/>
</dbReference>
<evidence type="ECO:0000256" key="8">
    <source>
        <dbReference type="ARBA" id="ARBA00023170"/>
    </source>
</evidence>
<evidence type="ECO:0000256" key="11">
    <source>
        <dbReference type="RuleBase" id="RU363047"/>
    </source>
</evidence>
<dbReference type="GO" id="GO:0004984">
    <property type="term" value="F:olfactory receptor activity"/>
    <property type="evidence" value="ECO:0007669"/>
    <property type="project" value="InterPro"/>
</dbReference>
<evidence type="ECO:0000256" key="7">
    <source>
        <dbReference type="ARBA" id="ARBA00023136"/>
    </source>
</evidence>
<evidence type="ECO:0000256" key="1">
    <source>
        <dbReference type="ARBA" id="ARBA00004651"/>
    </source>
</evidence>
<dbReference type="PRINTS" id="PR00245">
    <property type="entry name" value="OLFACTORYR"/>
</dbReference>